<feature type="domain" description="C2H2-type" evidence="2">
    <location>
        <begin position="240"/>
        <end position="263"/>
    </location>
</feature>
<gene>
    <name evidence="3" type="ORF">B0T24DRAFT_312963</name>
</gene>
<feature type="compositionally biased region" description="Basic residues" evidence="1">
    <location>
        <begin position="358"/>
        <end position="370"/>
    </location>
</feature>
<name>A0AAE0K6U4_9PEZI</name>
<feature type="region of interest" description="Disordered" evidence="1">
    <location>
        <begin position="310"/>
        <end position="382"/>
    </location>
</feature>
<dbReference type="Proteomes" id="UP001287356">
    <property type="component" value="Unassembled WGS sequence"/>
</dbReference>
<feature type="region of interest" description="Disordered" evidence="1">
    <location>
        <begin position="1"/>
        <end position="226"/>
    </location>
</feature>
<evidence type="ECO:0000313" key="3">
    <source>
        <dbReference type="EMBL" id="KAK3371268.1"/>
    </source>
</evidence>
<dbReference type="InterPro" id="IPR013087">
    <property type="entry name" value="Znf_C2H2_type"/>
</dbReference>
<evidence type="ECO:0000313" key="4">
    <source>
        <dbReference type="Proteomes" id="UP001287356"/>
    </source>
</evidence>
<accession>A0AAE0K6U4</accession>
<organism evidence="3 4">
    <name type="scientific">Lasiosphaeria ovina</name>
    <dbReference type="NCBI Taxonomy" id="92902"/>
    <lineage>
        <taxon>Eukaryota</taxon>
        <taxon>Fungi</taxon>
        <taxon>Dikarya</taxon>
        <taxon>Ascomycota</taxon>
        <taxon>Pezizomycotina</taxon>
        <taxon>Sordariomycetes</taxon>
        <taxon>Sordariomycetidae</taxon>
        <taxon>Sordariales</taxon>
        <taxon>Lasiosphaeriaceae</taxon>
        <taxon>Lasiosphaeria</taxon>
    </lineage>
</organism>
<dbReference type="PROSITE" id="PS00028">
    <property type="entry name" value="ZINC_FINGER_C2H2_1"/>
    <property type="match status" value="1"/>
</dbReference>
<sequence length="428" mass="47214">MPYSPDFDSAAGSNIYSGTSSSAGDNRGHPPDEQLGLAHVPQPRAGQNGLTRDSEDDSDQEMYQMGDDEDEYDQAELPRPSYAPPPVTPAIVQSQTGIPPTPKNPPLSQVAVILHSTPQKEAYAKVEDEESSGLFVTPNLTPKPKKRHAATDAGPPRASSKASSPAITDAAPRPKKRGRPVGWTAGTGPYSENTGLPGARPKVKKAAGDLKRRARPPRNPSPTPRRVYLTLKPRFVPFLCDWEGCPAQLQNHETLRRHVMKVHGHAETCKWGKCAKLQPTPQPMAKDELAAHMDKAHLLPCVWNAGDGPRNTELGMPNTASMRGDADPLPPYLFSEDGHQVTPSIKDQDYENDEDRRNRRHRLDRLKKRRDNNAPDEPQYTQQELKEVALALNQKKAKQKMFKEYHDRAVGAPGVQGTFDPQFRGILS</sequence>
<feature type="compositionally biased region" description="Basic and acidic residues" evidence="1">
    <location>
        <begin position="346"/>
        <end position="357"/>
    </location>
</feature>
<feature type="compositionally biased region" description="Acidic residues" evidence="1">
    <location>
        <begin position="54"/>
        <end position="74"/>
    </location>
</feature>
<dbReference type="AlphaFoldDB" id="A0AAE0K6U4"/>
<dbReference type="EMBL" id="JAULSN010000005">
    <property type="protein sequence ID" value="KAK3371268.1"/>
    <property type="molecule type" value="Genomic_DNA"/>
</dbReference>
<feature type="compositionally biased region" description="Low complexity" evidence="1">
    <location>
        <begin position="153"/>
        <end position="166"/>
    </location>
</feature>
<comment type="caution">
    <text evidence="3">The sequence shown here is derived from an EMBL/GenBank/DDBJ whole genome shotgun (WGS) entry which is preliminary data.</text>
</comment>
<protein>
    <recommendedName>
        <fullName evidence="2">C2H2-type domain-containing protein</fullName>
    </recommendedName>
</protein>
<evidence type="ECO:0000256" key="1">
    <source>
        <dbReference type="SAM" id="MobiDB-lite"/>
    </source>
</evidence>
<reference evidence="3" key="1">
    <citation type="journal article" date="2023" name="Mol. Phylogenet. Evol.">
        <title>Genome-scale phylogeny and comparative genomics of the fungal order Sordariales.</title>
        <authorList>
            <person name="Hensen N."/>
            <person name="Bonometti L."/>
            <person name="Westerberg I."/>
            <person name="Brannstrom I.O."/>
            <person name="Guillou S."/>
            <person name="Cros-Aarteil S."/>
            <person name="Calhoun S."/>
            <person name="Haridas S."/>
            <person name="Kuo A."/>
            <person name="Mondo S."/>
            <person name="Pangilinan J."/>
            <person name="Riley R."/>
            <person name="LaButti K."/>
            <person name="Andreopoulos B."/>
            <person name="Lipzen A."/>
            <person name="Chen C."/>
            <person name="Yan M."/>
            <person name="Daum C."/>
            <person name="Ng V."/>
            <person name="Clum A."/>
            <person name="Steindorff A."/>
            <person name="Ohm R.A."/>
            <person name="Martin F."/>
            <person name="Silar P."/>
            <person name="Natvig D.O."/>
            <person name="Lalanne C."/>
            <person name="Gautier V."/>
            <person name="Ament-Velasquez S.L."/>
            <person name="Kruys A."/>
            <person name="Hutchinson M.I."/>
            <person name="Powell A.J."/>
            <person name="Barry K."/>
            <person name="Miller A.N."/>
            <person name="Grigoriev I.V."/>
            <person name="Debuchy R."/>
            <person name="Gladieux P."/>
            <person name="Hiltunen Thoren M."/>
            <person name="Johannesson H."/>
        </authorList>
    </citation>
    <scope>NUCLEOTIDE SEQUENCE</scope>
    <source>
        <strain evidence="3">CBS 958.72</strain>
    </source>
</reference>
<proteinExistence type="predicted"/>
<reference evidence="3" key="2">
    <citation type="submission" date="2023-06" db="EMBL/GenBank/DDBJ databases">
        <authorList>
            <consortium name="Lawrence Berkeley National Laboratory"/>
            <person name="Haridas S."/>
            <person name="Hensen N."/>
            <person name="Bonometti L."/>
            <person name="Westerberg I."/>
            <person name="Brannstrom I.O."/>
            <person name="Guillou S."/>
            <person name="Cros-Aarteil S."/>
            <person name="Calhoun S."/>
            <person name="Kuo A."/>
            <person name="Mondo S."/>
            <person name="Pangilinan J."/>
            <person name="Riley R."/>
            <person name="Labutti K."/>
            <person name="Andreopoulos B."/>
            <person name="Lipzen A."/>
            <person name="Chen C."/>
            <person name="Yanf M."/>
            <person name="Daum C."/>
            <person name="Ng V."/>
            <person name="Clum A."/>
            <person name="Steindorff A."/>
            <person name="Ohm R."/>
            <person name="Martin F."/>
            <person name="Silar P."/>
            <person name="Natvig D."/>
            <person name="Lalanne C."/>
            <person name="Gautier V."/>
            <person name="Ament-Velasquez S.L."/>
            <person name="Kruys A."/>
            <person name="Hutchinson M.I."/>
            <person name="Powell A.J."/>
            <person name="Barry K."/>
            <person name="Miller A.N."/>
            <person name="Grigoriev I.V."/>
            <person name="Debuchy R."/>
            <person name="Gladieux P."/>
            <person name="Thoren M.H."/>
            <person name="Johannesson H."/>
        </authorList>
    </citation>
    <scope>NUCLEOTIDE SEQUENCE</scope>
    <source>
        <strain evidence="3">CBS 958.72</strain>
    </source>
</reference>
<evidence type="ECO:0000259" key="2">
    <source>
        <dbReference type="PROSITE" id="PS00028"/>
    </source>
</evidence>
<keyword evidence="4" id="KW-1185">Reference proteome</keyword>
<feature type="compositionally biased region" description="Polar residues" evidence="1">
    <location>
        <begin position="11"/>
        <end position="24"/>
    </location>
</feature>